<evidence type="ECO:0000313" key="7">
    <source>
        <dbReference type="EMBL" id="KAK2168804.1"/>
    </source>
</evidence>
<dbReference type="GO" id="GO:0008270">
    <property type="term" value="F:zinc ion binding"/>
    <property type="evidence" value="ECO:0007669"/>
    <property type="project" value="UniProtKB-KW"/>
</dbReference>
<evidence type="ECO:0000256" key="3">
    <source>
        <dbReference type="ARBA" id="ARBA00022833"/>
    </source>
</evidence>
<reference evidence="7" key="1">
    <citation type="journal article" date="2023" name="Mol. Biol. Evol.">
        <title>Third-Generation Sequencing Reveals the Adaptive Role of the Epigenome in Three Deep-Sea Polychaetes.</title>
        <authorList>
            <person name="Perez M."/>
            <person name="Aroh O."/>
            <person name="Sun Y."/>
            <person name="Lan Y."/>
            <person name="Juniper S.K."/>
            <person name="Young C.R."/>
            <person name="Angers B."/>
            <person name="Qian P.Y."/>
        </authorList>
    </citation>
    <scope>NUCLEOTIDE SEQUENCE</scope>
    <source>
        <strain evidence="7">P08H-3</strain>
    </source>
</reference>
<evidence type="ECO:0000256" key="2">
    <source>
        <dbReference type="ARBA" id="ARBA00022771"/>
    </source>
</evidence>
<evidence type="ECO:0000259" key="6">
    <source>
        <dbReference type="PROSITE" id="PS50865"/>
    </source>
</evidence>
<evidence type="ECO:0000313" key="8">
    <source>
        <dbReference type="Proteomes" id="UP001208570"/>
    </source>
</evidence>
<feature type="region of interest" description="Disordered" evidence="5">
    <location>
        <begin position="739"/>
        <end position="761"/>
    </location>
</feature>
<evidence type="ECO:0000256" key="4">
    <source>
        <dbReference type="PROSITE-ProRule" id="PRU00134"/>
    </source>
</evidence>
<dbReference type="Gene3D" id="6.10.140.2220">
    <property type="match status" value="1"/>
</dbReference>
<feature type="compositionally biased region" description="Polar residues" evidence="5">
    <location>
        <begin position="1286"/>
        <end position="1311"/>
    </location>
</feature>
<keyword evidence="8" id="KW-1185">Reference proteome</keyword>
<keyword evidence="3" id="KW-0862">Zinc</keyword>
<gene>
    <name evidence="7" type="ORF">LSH36_14g10034</name>
</gene>
<dbReference type="Pfam" id="PF01753">
    <property type="entry name" value="zf-MYND"/>
    <property type="match status" value="1"/>
</dbReference>
<keyword evidence="1" id="KW-0479">Metal-binding</keyword>
<feature type="compositionally biased region" description="Basic residues" evidence="5">
    <location>
        <begin position="744"/>
        <end position="761"/>
    </location>
</feature>
<evidence type="ECO:0000256" key="1">
    <source>
        <dbReference type="ARBA" id="ARBA00022723"/>
    </source>
</evidence>
<keyword evidence="2 4" id="KW-0863">Zinc-finger</keyword>
<dbReference type="EMBL" id="JAODUP010000014">
    <property type="protein sequence ID" value="KAK2168804.1"/>
    <property type="molecule type" value="Genomic_DNA"/>
</dbReference>
<organism evidence="7 8">
    <name type="scientific">Paralvinella palmiformis</name>
    <dbReference type="NCBI Taxonomy" id="53620"/>
    <lineage>
        <taxon>Eukaryota</taxon>
        <taxon>Metazoa</taxon>
        <taxon>Spiralia</taxon>
        <taxon>Lophotrochozoa</taxon>
        <taxon>Annelida</taxon>
        <taxon>Polychaeta</taxon>
        <taxon>Sedentaria</taxon>
        <taxon>Canalipalpata</taxon>
        <taxon>Terebellida</taxon>
        <taxon>Terebelliformia</taxon>
        <taxon>Alvinellidae</taxon>
        <taxon>Paralvinella</taxon>
    </lineage>
</organism>
<feature type="compositionally biased region" description="Basic residues" evidence="5">
    <location>
        <begin position="87"/>
        <end position="101"/>
    </location>
</feature>
<sequence>MDCTIDDLRRDKVQSINKMDCSKRESIVLVNIMCNYVRQNYNNAIRNHTPGRRSRKLYLRLYQKYMLPVVQMRRLQENPTPCTKLGPKQKPHNLRRNKTLGRKSNSGNVKNSRVLTDLTHSSQVKASGCRNGKRSSRIGTKRSTFATDYQNEPRISSRHNSKVSTEDSRNKGQYKKQTKHNGHRVCATIYKFLKHHKYLQSKLLPSYNLMRAKQSLNKISNDAKNRVKDNETLLNDNLSQEAVCRSRTRHKLNGKSYSPTSQVSFQRRTMIKLNLGTRDAKCDDTFSDTSDDTDPDLSMLVPKEKINAIRKTDTPYKTKHYLKDARRVLKPDEEYSPEPELNAAHRDQIKSQPADYFITHENKDGEKTINEHGACDSNEVTSTTAATASLTGSNTGPYNGNVSETTKIHENCTCKEYDKGCADKDVVLDVIGSLVGIVENNVKSRRSSDNQEKVTLDYCNSSIESFLDAPNLAETTLQNDVKTFFQHRSTKLGLPPVTSMHVDALCHFPDVICDVRELMNDILRTICTNSSPSSKGNIRSAFNNCQTDDARMQNCAFRCKEDETGTCTTVGCFVEHCDTDTIVKSTLATKKTKFGNHLVADDCFKETSYSRNWFVENECVDYKADVDGNMDDWMKTKIKQDGHKYIGNEQRDGVRCNAPHHVKRSPSSGQGNVRVLGRSTETEDAGCGDSNDDSDKHCDRSCKRSIKIESLSNAESEKEDILPDILPVDDVICKTSPLKETPIKKTKRQKPKFPKKKRRSLRNTRTELKSGLRQCQSRGLGVKHSDVLNSLNHKKRQRRKRKVDQERRKIYPRRESIFYSSDFIYKTVKNESVSKGTEHELAAEDDITHSVTDDISHSVTDDRSHLVTDDISTKQNKLENEEQNDIRTISAMDIADSDGRLSIEFSNHNWLLEKHKLVLQDDINKNNAEITDRVSSKKRTSGRPKKKTKMTASTRKFAKTVNKKNQLQNEMKLDFGNSADSNMKCTNGSIGYQPGTNHKNVSNNDVPGEDEPIPDLHILEVVSLAKYVEYHDDSMNSVRKSELENGIGNDAVLNGENEQQCETRQNWSSMKDPLGLGSPDEIGSFRSADNGDIDKPLDLSFKSVLPLDLSLNVKSHTSDSDAKKNSNELDGSLVPSVSYACFNLPTPNPVKGPTMAALVPISSEQDLLTLPDNTATHTEPSGMRNSPSRINTSSNEAALGSVHANCGQIKVPNGRQTVRHPFVDQNRVFQQGTTVNVKSPDVQRPPVQLIQPDIISQTATYPAEGKRLPLDSGQMPTRTRRKRTETGSNRNPPYNRSNTVTPASAVPSGSSFARSTTYIQNQPHAYQYPSMPPVIYPLTNGQSVFNPLPAVPYESQHQASASNQWRSTFELNGHLLQQQRQRESSYFLNSGYNLPYYGQLPSTAVQYSETGNRNVTGSRPSTANKAGSYQSYTVKCQTCSNRAVFLCSRCRKVAYCSRHCQFMAWKHHRNKCLP</sequence>
<feature type="region of interest" description="Disordered" evidence="5">
    <location>
        <begin position="1259"/>
        <end position="1311"/>
    </location>
</feature>
<feature type="compositionally biased region" description="Polar residues" evidence="5">
    <location>
        <begin position="141"/>
        <end position="154"/>
    </location>
</feature>
<feature type="region of interest" description="Disordered" evidence="5">
    <location>
        <begin position="122"/>
        <end position="180"/>
    </location>
</feature>
<feature type="region of interest" description="Disordered" evidence="5">
    <location>
        <begin position="328"/>
        <end position="349"/>
    </location>
</feature>
<feature type="region of interest" description="Disordered" evidence="5">
    <location>
        <begin position="78"/>
        <end position="110"/>
    </location>
</feature>
<dbReference type="PROSITE" id="PS01360">
    <property type="entry name" value="ZF_MYND_1"/>
    <property type="match status" value="1"/>
</dbReference>
<feature type="region of interest" description="Disordered" evidence="5">
    <location>
        <begin position="1060"/>
        <end position="1089"/>
    </location>
</feature>
<accession>A0AAD9NIW2</accession>
<feature type="compositionally biased region" description="Polar residues" evidence="5">
    <location>
        <begin position="1060"/>
        <end position="1069"/>
    </location>
</feature>
<proteinExistence type="predicted"/>
<evidence type="ECO:0000256" key="5">
    <source>
        <dbReference type="SAM" id="MobiDB-lite"/>
    </source>
</evidence>
<dbReference type="PROSITE" id="PS50865">
    <property type="entry name" value="ZF_MYND_2"/>
    <property type="match status" value="1"/>
</dbReference>
<comment type="caution">
    <text evidence="7">The sequence shown here is derived from an EMBL/GenBank/DDBJ whole genome shotgun (WGS) entry which is preliminary data.</text>
</comment>
<feature type="compositionally biased region" description="Basic residues" evidence="5">
    <location>
        <begin position="936"/>
        <end position="949"/>
    </location>
</feature>
<protein>
    <recommendedName>
        <fullName evidence="6">MYND-type domain-containing protein</fullName>
    </recommendedName>
</protein>
<dbReference type="InterPro" id="IPR002893">
    <property type="entry name" value="Znf_MYND"/>
</dbReference>
<dbReference type="Proteomes" id="UP001208570">
    <property type="component" value="Unassembled WGS sequence"/>
</dbReference>
<feature type="compositionally biased region" description="Basic residues" evidence="5">
    <location>
        <begin position="131"/>
        <end position="140"/>
    </location>
</feature>
<name>A0AAD9NIW2_9ANNE</name>
<dbReference type="SUPFAM" id="SSF144232">
    <property type="entry name" value="HIT/MYND zinc finger-like"/>
    <property type="match status" value="1"/>
</dbReference>
<feature type="region of interest" description="Disordered" evidence="5">
    <location>
        <begin position="932"/>
        <end position="952"/>
    </location>
</feature>
<feature type="domain" description="MYND-type" evidence="6">
    <location>
        <begin position="1436"/>
        <end position="1472"/>
    </location>
</feature>